<evidence type="ECO:0000259" key="1">
    <source>
        <dbReference type="Pfam" id="PF22085"/>
    </source>
</evidence>
<dbReference type="AlphaFoldDB" id="A0A9P6XVB6"/>
<reference evidence="2 3" key="1">
    <citation type="journal article" date="2020" name="Microb. Genom.">
        <title>Genetic diversity of clinical and environmental Mucorales isolates obtained from an investigation of mucormycosis cases among solid organ transplant recipients.</title>
        <authorList>
            <person name="Nguyen M.H."/>
            <person name="Kaul D."/>
            <person name="Muto C."/>
            <person name="Cheng S.J."/>
            <person name="Richter R.A."/>
            <person name="Bruno V.M."/>
            <person name="Liu G."/>
            <person name="Beyhan S."/>
            <person name="Sundermann A.J."/>
            <person name="Mounaud S."/>
            <person name="Pasculle A.W."/>
            <person name="Nierman W.C."/>
            <person name="Driscoll E."/>
            <person name="Cumbie R."/>
            <person name="Clancy C.J."/>
            <person name="Dupont C.L."/>
        </authorList>
    </citation>
    <scope>NUCLEOTIDE SEQUENCE [LARGE SCALE GENOMIC DNA]</scope>
    <source>
        <strain evidence="2 3">GL24</strain>
    </source>
</reference>
<sequence>MQLGSVWGHGAYQAPDWTADWLHRELTAWLDLAARDQPGQAYAQLAPPDPAALREARRAEYRANRSDAATDTLTVSPRRARAIAQTAAYYDQVFADAPALHGSRESFAMKENTLPDAARRTQLTRENRHLHQQLAA</sequence>
<dbReference type="EMBL" id="JAANIU010009439">
    <property type="protein sequence ID" value="KAG1533144.1"/>
    <property type="molecule type" value="Genomic_DNA"/>
</dbReference>
<accession>A0A9P6XVB6</accession>
<evidence type="ECO:0000313" key="2">
    <source>
        <dbReference type="EMBL" id="KAG1533144.1"/>
    </source>
</evidence>
<protein>
    <recommendedName>
        <fullName evidence="1">Nitric oxide reductase subunit B cytochrome c-like domain-containing protein</fullName>
    </recommendedName>
</protein>
<evidence type="ECO:0000313" key="3">
    <source>
        <dbReference type="Proteomes" id="UP000740926"/>
    </source>
</evidence>
<dbReference type="Proteomes" id="UP000740926">
    <property type="component" value="Unassembled WGS sequence"/>
</dbReference>
<gene>
    <name evidence="2" type="ORF">G6F50_015967</name>
</gene>
<keyword evidence="3" id="KW-1185">Reference proteome</keyword>
<feature type="domain" description="Nitric oxide reductase subunit B cytochrome c-like" evidence="1">
    <location>
        <begin position="1"/>
        <end position="124"/>
    </location>
</feature>
<dbReference type="InterPro" id="IPR054309">
    <property type="entry name" value="NorB_cytochrome_c-like"/>
</dbReference>
<dbReference type="Pfam" id="PF22085">
    <property type="entry name" value="NorB_cytochrome_c-like"/>
    <property type="match status" value="1"/>
</dbReference>
<name>A0A9P6XVB6_9FUNG</name>
<proteinExistence type="predicted"/>
<comment type="caution">
    <text evidence="2">The sequence shown here is derived from an EMBL/GenBank/DDBJ whole genome shotgun (WGS) entry which is preliminary data.</text>
</comment>
<organism evidence="2 3">
    <name type="scientific">Rhizopus delemar</name>
    <dbReference type="NCBI Taxonomy" id="936053"/>
    <lineage>
        <taxon>Eukaryota</taxon>
        <taxon>Fungi</taxon>
        <taxon>Fungi incertae sedis</taxon>
        <taxon>Mucoromycota</taxon>
        <taxon>Mucoromycotina</taxon>
        <taxon>Mucoromycetes</taxon>
        <taxon>Mucorales</taxon>
        <taxon>Mucorineae</taxon>
        <taxon>Rhizopodaceae</taxon>
        <taxon>Rhizopus</taxon>
    </lineage>
</organism>